<name>A0A3Q9HPS4_9FIRM</name>
<dbReference type="AlphaFoldDB" id="A0A3Q9HPS4"/>
<dbReference type="EMBL" id="CP016379">
    <property type="protein sequence ID" value="AZR72926.1"/>
    <property type="molecule type" value="Genomic_DNA"/>
</dbReference>
<dbReference type="KEGG" id="aft:BBF96_05685"/>
<dbReference type="RefSeq" id="WP_127016259.1">
    <property type="nucleotide sequence ID" value="NZ_CP016379.1"/>
</dbReference>
<evidence type="ECO:0000256" key="1">
    <source>
        <dbReference type="SAM" id="SignalP"/>
    </source>
</evidence>
<sequence length="867" mass="101214">MKQISTTFILLLFIVALLSFSALANQSIKWEFIETENLKIIYHPEVKEQAYHIAKIAEEVFNDLSQFTGFKPYRKIAIVVSGQDDIANGFAIPRDVIKIWVNPLHISTRVDKDWLKTVVTHELTHLVQMEATFETTYLIHKLTGASTPLLQPPNTFYPTWFLEGVAQYGSARFGYDSLDRKRQMILEQKIHTDNFFTDAELIWGRSNIGGEAIYNYGFGFLDYLMRTYGEEKFLELQKTHNDLYFLGLNNTIRIVYGKRLDELINEWKDSLKKRFPIRINREKAISITNKPNLAQWNEPQVTPEGGIIFAESHIDRSSIRIRYWNPEKGLITLLEDPALFLTRLSLSSDGERLLYIAWEYKNQHLRYDLYELDLKSKKTIRLTKDERILLGVHYGDGYLVVKNDWGRNRLYYLFNGQLTQLTDNDYNFNITDLAVSPDQKRVAINFNYNGRRGIGILNTDSWTYDKIFFPSEGLDWLLGDFIDNKHLTLSWDRLDHYDLYCLNIDTGICERITNTREDILQGQVRSINGQTYWYGQIYGPEGFTIAKGKIFHGEKITLEPEEISFNLDPIPQLKPVNKGNYNPLSQLRSDLFIPYVTTDQFTIGLTHLLTDPLMELIIYYNLEWDPNKNHYLIDLDSIWQGTNPGFNLTLHKDKSKVQAALTQFYDSYPYYLSIIQGLEYDEQFRLDKLGLQVDRVWQKSNPGKTTLSVNYFFPTSTEKDGFDFTLKHSQNISIGYRGHSLTSTTRFQYTRGRIRIPWGRGTEIMWVDSNYYLAEMLIHQQINYQHNLVDLSFNFSDFIQTGRLYLNLFSELGLFYNNGQYIIADMIGTGLEFETKIVHQIQLNHSLNAAINSKGDWDIKYDIKFPF</sequence>
<gene>
    <name evidence="2" type="ORF">BBF96_05685</name>
</gene>
<dbReference type="SUPFAM" id="SSF69304">
    <property type="entry name" value="Tricorn protease N-terminal domain"/>
    <property type="match status" value="1"/>
</dbReference>
<dbReference type="InterPro" id="IPR011042">
    <property type="entry name" value="6-blade_b-propeller_TolB-like"/>
</dbReference>
<organism evidence="2 3">
    <name type="scientific">Anoxybacter fermentans</name>
    <dbReference type="NCBI Taxonomy" id="1323375"/>
    <lineage>
        <taxon>Bacteria</taxon>
        <taxon>Bacillati</taxon>
        <taxon>Bacillota</taxon>
        <taxon>Clostridia</taxon>
        <taxon>Halanaerobiales</taxon>
        <taxon>Anoxybacter</taxon>
    </lineage>
</organism>
<feature type="signal peptide" evidence="1">
    <location>
        <begin position="1"/>
        <end position="24"/>
    </location>
</feature>
<reference evidence="2 3" key="1">
    <citation type="submission" date="2016-07" db="EMBL/GenBank/DDBJ databases">
        <title>Genome and transcriptome analysis of iron-reducing fermentative bacteria Anoxybacter fermentans.</title>
        <authorList>
            <person name="Zeng X."/>
            <person name="Shao Z."/>
        </authorList>
    </citation>
    <scope>NUCLEOTIDE SEQUENCE [LARGE SCALE GENOMIC DNA]</scope>
    <source>
        <strain evidence="2 3">DY22613</strain>
    </source>
</reference>
<dbReference type="Gene3D" id="1.10.390.10">
    <property type="entry name" value="Neutral Protease Domain 2"/>
    <property type="match status" value="1"/>
</dbReference>
<proteinExistence type="predicted"/>
<keyword evidence="3" id="KW-1185">Reference proteome</keyword>
<evidence type="ECO:0000313" key="2">
    <source>
        <dbReference type="EMBL" id="AZR72926.1"/>
    </source>
</evidence>
<dbReference type="Proteomes" id="UP000267250">
    <property type="component" value="Chromosome"/>
</dbReference>
<protein>
    <recommendedName>
        <fullName evidence="4">Peptidase MA-like domain-containing protein</fullName>
    </recommendedName>
</protein>
<keyword evidence="1" id="KW-0732">Signal</keyword>
<dbReference type="InterPro" id="IPR027268">
    <property type="entry name" value="Peptidase_M4/M1_CTD_sf"/>
</dbReference>
<accession>A0A3Q9HPS4</accession>
<feature type="chain" id="PRO_5039378559" description="Peptidase MA-like domain-containing protein" evidence="1">
    <location>
        <begin position="25"/>
        <end position="867"/>
    </location>
</feature>
<dbReference type="OrthoDB" id="9787613at2"/>
<evidence type="ECO:0008006" key="4">
    <source>
        <dbReference type="Google" id="ProtNLM"/>
    </source>
</evidence>
<evidence type="ECO:0000313" key="3">
    <source>
        <dbReference type="Proteomes" id="UP000267250"/>
    </source>
</evidence>
<dbReference type="Gene3D" id="2.120.10.30">
    <property type="entry name" value="TolB, C-terminal domain"/>
    <property type="match status" value="1"/>
</dbReference>